<evidence type="ECO:0000256" key="3">
    <source>
        <dbReference type="ARBA" id="ARBA00022475"/>
    </source>
</evidence>
<evidence type="ECO:0000256" key="6">
    <source>
        <dbReference type="ARBA" id="ARBA00022989"/>
    </source>
</evidence>
<feature type="transmembrane region" description="Helical" evidence="8">
    <location>
        <begin position="144"/>
        <end position="168"/>
    </location>
</feature>
<evidence type="ECO:0000256" key="7">
    <source>
        <dbReference type="ARBA" id="ARBA00023136"/>
    </source>
</evidence>
<keyword evidence="4 8" id="KW-0812">Transmembrane</keyword>
<keyword evidence="3" id="KW-1003">Cell membrane</keyword>
<dbReference type="EMBL" id="JBFALK010000012">
    <property type="protein sequence ID" value="MEV0971286.1"/>
    <property type="molecule type" value="Genomic_DNA"/>
</dbReference>
<protein>
    <submittedName>
        <fullName evidence="10">Amino acid ABC transporter permease</fullName>
    </submittedName>
</protein>
<dbReference type="PROSITE" id="PS50928">
    <property type="entry name" value="ABC_TM1"/>
    <property type="match status" value="1"/>
</dbReference>
<feature type="transmembrane region" description="Helical" evidence="8">
    <location>
        <begin position="188"/>
        <end position="210"/>
    </location>
</feature>
<evidence type="ECO:0000313" key="11">
    <source>
        <dbReference type="Proteomes" id="UP001551675"/>
    </source>
</evidence>
<feature type="transmembrane region" description="Helical" evidence="8">
    <location>
        <begin position="83"/>
        <end position="102"/>
    </location>
</feature>
<dbReference type="SUPFAM" id="SSF161098">
    <property type="entry name" value="MetI-like"/>
    <property type="match status" value="1"/>
</dbReference>
<keyword evidence="7 8" id="KW-0472">Membrane</keyword>
<proteinExistence type="inferred from homology"/>
<evidence type="ECO:0000256" key="4">
    <source>
        <dbReference type="ARBA" id="ARBA00022692"/>
    </source>
</evidence>
<accession>A0ABV3GI11</accession>
<dbReference type="Pfam" id="PF00528">
    <property type="entry name" value="BPD_transp_1"/>
    <property type="match status" value="1"/>
</dbReference>
<organism evidence="10 11">
    <name type="scientific">Microtetraspora glauca</name>
    <dbReference type="NCBI Taxonomy" id="1996"/>
    <lineage>
        <taxon>Bacteria</taxon>
        <taxon>Bacillati</taxon>
        <taxon>Actinomycetota</taxon>
        <taxon>Actinomycetes</taxon>
        <taxon>Streptosporangiales</taxon>
        <taxon>Streptosporangiaceae</taxon>
        <taxon>Microtetraspora</taxon>
    </lineage>
</organism>
<name>A0ABV3GI11_MICGL</name>
<sequence>MNGLIKQWIDWLPSLVDGLGVSVQLAVVSLLIGLPLGLAEALLVASPNRIVRWITLAVVEFGRGTPTLVLLYLIYYGLPSQGLVLPAFGSAVVALSFMTGAYTSEIIRASLQAVPRGLVEAAAALGINRWGTFRFILFPEGIRIAIPALMGFAIQLFQTTSLVFLITLPELLSRAYSIGSTTFQYTSVLALAGVLYLLVTLPSGWLAALLEKRMGRHLA</sequence>
<comment type="subcellular location">
    <subcellularLocation>
        <location evidence="1 8">Cell membrane</location>
        <topology evidence="1 8">Multi-pass membrane protein</topology>
    </subcellularLocation>
</comment>
<evidence type="ECO:0000256" key="2">
    <source>
        <dbReference type="ARBA" id="ARBA00022448"/>
    </source>
</evidence>
<dbReference type="InterPro" id="IPR043429">
    <property type="entry name" value="ArtM/GltK/GlnP/TcyL/YhdX-like"/>
</dbReference>
<keyword evidence="2 8" id="KW-0813">Transport</keyword>
<feature type="transmembrane region" description="Helical" evidence="8">
    <location>
        <begin position="50"/>
        <end position="77"/>
    </location>
</feature>
<evidence type="ECO:0000313" key="10">
    <source>
        <dbReference type="EMBL" id="MEV0971286.1"/>
    </source>
</evidence>
<dbReference type="Gene3D" id="1.10.3720.10">
    <property type="entry name" value="MetI-like"/>
    <property type="match status" value="1"/>
</dbReference>
<dbReference type="InterPro" id="IPR035906">
    <property type="entry name" value="MetI-like_sf"/>
</dbReference>
<feature type="transmembrane region" description="Helical" evidence="8">
    <location>
        <begin position="20"/>
        <end position="43"/>
    </location>
</feature>
<dbReference type="PANTHER" id="PTHR30614">
    <property type="entry name" value="MEMBRANE COMPONENT OF AMINO ACID ABC TRANSPORTER"/>
    <property type="match status" value="1"/>
</dbReference>
<dbReference type="NCBIfam" id="TIGR01726">
    <property type="entry name" value="HEQRo_perm_3TM"/>
    <property type="match status" value="1"/>
</dbReference>
<keyword evidence="11" id="KW-1185">Reference proteome</keyword>
<evidence type="ECO:0000256" key="8">
    <source>
        <dbReference type="RuleBase" id="RU363032"/>
    </source>
</evidence>
<dbReference type="InterPro" id="IPR010065">
    <property type="entry name" value="AA_ABC_transptr_permease_3TM"/>
</dbReference>
<reference evidence="10 11" key="1">
    <citation type="submission" date="2024-06" db="EMBL/GenBank/DDBJ databases">
        <title>The Natural Products Discovery Center: Release of the First 8490 Sequenced Strains for Exploring Actinobacteria Biosynthetic Diversity.</title>
        <authorList>
            <person name="Kalkreuter E."/>
            <person name="Kautsar S.A."/>
            <person name="Yang D."/>
            <person name="Bader C.D."/>
            <person name="Teijaro C.N."/>
            <person name="Fluegel L."/>
            <person name="Davis C.M."/>
            <person name="Simpson J.R."/>
            <person name="Lauterbach L."/>
            <person name="Steele A.D."/>
            <person name="Gui C."/>
            <person name="Meng S."/>
            <person name="Li G."/>
            <person name="Viehrig K."/>
            <person name="Ye F."/>
            <person name="Su P."/>
            <person name="Kiefer A.F."/>
            <person name="Nichols A."/>
            <person name="Cepeda A.J."/>
            <person name="Yan W."/>
            <person name="Fan B."/>
            <person name="Jiang Y."/>
            <person name="Adhikari A."/>
            <person name="Zheng C.-J."/>
            <person name="Schuster L."/>
            <person name="Cowan T.M."/>
            <person name="Smanski M.J."/>
            <person name="Chevrette M.G."/>
            <person name="De Carvalho L.P.S."/>
            <person name="Shen B."/>
        </authorList>
    </citation>
    <scope>NUCLEOTIDE SEQUENCE [LARGE SCALE GENOMIC DNA]</scope>
    <source>
        <strain evidence="10 11">NPDC050100</strain>
    </source>
</reference>
<feature type="domain" description="ABC transmembrane type-1" evidence="9">
    <location>
        <begin position="19"/>
        <end position="207"/>
    </location>
</feature>
<keyword evidence="5" id="KW-0029">Amino-acid transport</keyword>
<dbReference type="Proteomes" id="UP001551675">
    <property type="component" value="Unassembled WGS sequence"/>
</dbReference>
<dbReference type="CDD" id="cd06261">
    <property type="entry name" value="TM_PBP2"/>
    <property type="match status" value="1"/>
</dbReference>
<keyword evidence="6 8" id="KW-1133">Transmembrane helix</keyword>
<evidence type="ECO:0000259" key="9">
    <source>
        <dbReference type="PROSITE" id="PS50928"/>
    </source>
</evidence>
<gene>
    <name evidence="10" type="ORF">AB0I59_21880</name>
</gene>
<comment type="caution">
    <text evidence="10">The sequence shown here is derived from an EMBL/GenBank/DDBJ whole genome shotgun (WGS) entry which is preliminary data.</text>
</comment>
<evidence type="ECO:0000256" key="5">
    <source>
        <dbReference type="ARBA" id="ARBA00022970"/>
    </source>
</evidence>
<dbReference type="PANTHER" id="PTHR30614:SF0">
    <property type="entry name" value="L-CYSTINE TRANSPORT SYSTEM PERMEASE PROTEIN TCYL"/>
    <property type="match status" value="1"/>
</dbReference>
<comment type="similarity">
    <text evidence="8">Belongs to the binding-protein-dependent transport system permease family.</text>
</comment>
<evidence type="ECO:0000256" key="1">
    <source>
        <dbReference type="ARBA" id="ARBA00004651"/>
    </source>
</evidence>
<dbReference type="RefSeq" id="WP_358135438.1">
    <property type="nucleotide sequence ID" value="NZ_JBFALK010000012.1"/>
</dbReference>
<dbReference type="InterPro" id="IPR000515">
    <property type="entry name" value="MetI-like"/>
</dbReference>